<evidence type="ECO:0000313" key="3">
    <source>
        <dbReference type="Proteomes" id="UP000276215"/>
    </source>
</evidence>
<dbReference type="InterPro" id="IPR004875">
    <property type="entry name" value="DDE_SF_endonuclease_dom"/>
</dbReference>
<dbReference type="STRING" id="1336337.A0A3N4J8Z1"/>
<dbReference type="GO" id="GO:0003676">
    <property type="term" value="F:nucleic acid binding"/>
    <property type="evidence" value="ECO:0007669"/>
    <property type="project" value="InterPro"/>
</dbReference>
<evidence type="ECO:0000313" key="2">
    <source>
        <dbReference type="EMBL" id="RPA90274.1"/>
    </source>
</evidence>
<dbReference type="Proteomes" id="UP000276215">
    <property type="component" value="Unassembled WGS sequence"/>
</dbReference>
<dbReference type="Pfam" id="PF03184">
    <property type="entry name" value="DDE_1"/>
    <property type="match status" value="1"/>
</dbReference>
<reference evidence="2 3" key="1">
    <citation type="journal article" date="2018" name="Nat. Ecol. Evol.">
        <title>Pezizomycetes genomes reveal the molecular basis of ectomycorrhizal truffle lifestyle.</title>
        <authorList>
            <person name="Murat C."/>
            <person name="Payen T."/>
            <person name="Noel B."/>
            <person name="Kuo A."/>
            <person name="Morin E."/>
            <person name="Chen J."/>
            <person name="Kohler A."/>
            <person name="Krizsan K."/>
            <person name="Balestrini R."/>
            <person name="Da Silva C."/>
            <person name="Montanini B."/>
            <person name="Hainaut M."/>
            <person name="Levati E."/>
            <person name="Barry K.W."/>
            <person name="Belfiori B."/>
            <person name="Cichocki N."/>
            <person name="Clum A."/>
            <person name="Dockter R.B."/>
            <person name="Fauchery L."/>
            <person name="Guy J."/>
            <person name="Iotti M."/>
            <person name="Le Tacon F."/>
            <person name="Lindquist E.A."/>
            <person name="Lipzen A."/>
            <person name="Malagnac F."/>
            <person name="Mello A."/>
            <person name="Molinier V."/>
            <person name="Miyauchi S."/>
            <person name="Poulain J."/>
            <person name="Riccioni C."/>
            <person name="Rubini A."/>
            <person name="Sitrit Y."/>
            <person name="Splivallo R."/>
            <person name="Traeger S."/>
            <person name="Wang M."/>
            <person name="Zifcakova L."/>
            <person name="Wipf D."/>
            <person name="Zambonelli A."/>
            <person name="Paolocci F."/>
            <person name="Nowrousian M."/>
            <person name="Ottonello S."/>
            <person name="Baldrian P."/>
            <person name="Spatafora J.W."/>
            <person name="Henrissat B."/>
            <person name="Nagy L.G."/>
            <person name="Aury J.M."/>
            <person name="Wincker P."/>
            <person name="Grigoriev I.V."/>
            <person name="Bonfante P."/>
            <person name="Martin F.M."/>
        </authorList>
    </citation>
    <scope>NUCLEOTIDE SEQUENCE [LARGE SCALE GENOMIC DNA]</scope>
    <source>
        <strain evidence="2 3">120613-1</strain>
    </source>
</reference>
<organism evidence="2 3">
    <name type="scientific">Choiromyces venosus 120613-1</name>
    <dbReference type="NCBI Taxonomy" id="1336337"/>
    <lineage>
        <taxon>Eukaryota</taxon>
        <taxon>Fungi</taxon>
        <taxon>Dikarya</taxon>
        <taxon>Ascomycota</taxon>
        <taxon>Pezizomycotina</taxon>
        <taxon>Pezizomycetes</taxon>
        <taxon>Pezizales</taxon>
        <taxon>Tuberaceae</taxon>
        <taxon>Choiromyces</taxon>
    </lineage>
</organism>
<protein>
    <submittedName>
        <fullName evidence="2">DDE-domain-containing protein</fullName>
    </submittedName>
</protein>
<keyword evidence="3" id="KW-1185">Reference proteome</keyword>
<feature type="non-terminal residue" evidence="2">
    <location>
        <position position="1"/>
    </location>
</feature>
<dbReference type="OrthoDB" id="5425161at2759"/>
<accession>A0A3N4J8Z1</accession>
<dbReference type="EMBL" id="ML120532">
    <property type="protein sequence ID" value="RPA90274.1"/>
    <property type="molecule type" value="Genomic_DNA"/>
</dbReference>
<gene>
    <name evidence="2" type="ORF">L873DRAFT_1879617</name>
</gene>
<sequence length="175" mass="20088">VLLLDGYGSHCTKQFIDYCNERNIIPFCLPPHMTHLLQALDVIIFQPLKYNHAKVVEEATRTGCSDFNKIEFLIAIGSIQKQAFKRSTIISSFKKKALFCITPMLYCQNYESILLSPPVTHQKRYLYLELIGDPQPLPKIDQNNYFQCLKLSVLSNDMLISFGILIQHLPPSETH</sequence>
<dbReference type="AlphaFoldDB" id="A0A3N4J8Z1"/>
<evidence type="ECO:0000259" key="1">
    <source>
        <dbReference type="Pfam" id="PF03184"/>
    </source>
</evidence>
<proteinExistence type="predicted"/>
<name>A0A3N4J8Z1_9PEZI</name>
<feature type="domain" description="DDE-1" evidence="1">
    <location>
        <begin position="1"/>
        <end position="58"/>
    </location>
</feature>